<dbReference type="Proteomes" id="UP000193648">
    <property type="component" value="Unassembled WGS sequence"/>
</dbReference>
<proteinExistence type="predicted"/>
<feature type="compositionally biased region" description="Low complexity" evidence="1">
    <location>
        <begin position="190"/>
        <end position="201"/>
    </location>
</feature>
<comment type="caution">
    <text evidence="2">The sequence shown here is derived from an EMBL/GenBank/DDBJ whole genome shotgun (WGS) entry which is preliminary data.</text>
</comment>
<sequence>MAAPTLKLHWKMLIDQDRNGAAYFIGLESIHHATPINYFEYRGMEFDNQIAIVSEWRNWMSTFCGCEHKALQDLGRKPHNEGNAALEHLATKVLKGRKLDMLTISREQLRQNEIEMSQSLKNAPRLASSEELRKTALEAFDDEQREGDKVELPKELAAGASCVVKRSQHTEHPAIEKRLRVRAGIDENPSSSSASRTQSLSTMPNPFLSEDDAWQDFAYFTSFGQASTWTYGADGPDAIDYLSLFKEYRTAQKTSLALDMVADVSTSGSESGTFMEWIRKKYGYAGLRNARYRAPTSTAIKDIWPTFDTVVERIFAPDVVSYDDVCRSVVIEPDQLDPLVTYCSAVLRSYMHHFTFSSTVRKDINEREAFVDFTWCFIRSALTIAKIPSRMLEVQMDGSKDRKVETKQKGTRQNTPRRVDGVGLYNDNQIYIAEAGQVYGATLEKKEEDAWKVKRAMRDSWVSQLRRICETHRPTSPLVVFGSTSHLHTTKFYAMDFVGCFRVSVLSSMVVPLSSDDFADKMKACMLTCLNFARILLAEIESRKKATFMFDQEEKEELLELVASIPATSTTPTKKDEKILH</sequence>
<evidence type="ECO:0000313" key="3">
    <source>
        <dbReference type="Proteomes" id="UP000193648"/>
    </source>
</evidence>
<dbReference type="RefSeq" id="XP_021876466.1">
    <property type="nucleotide sequence ID" value="XM_022029197.1"/>
</dbReference>
<evidence type="ECO:0000313" key="2">
    <source>
        <dbReference type="EMBL" id="ORZ04308.1"/>
    </source>
</evidence>
<evidence type="ECO:0000256" key="1">
    <source>
        <dbReference type="SAM" id="MobiDB-lite"/>
    </source>
</evidence>
<accession>A0A1Y2GB63</accession>
<dbReference type="InParanoid" id="A0A1Y2GB63"/>
<feature type="region of interest" description="Disordered" evidence="1">
    <location>
        <begin position="165"/>
        <end position="205"/>
    </location>
</feature>
<keyword evidence="3" id="KW-1185">Reference proteome</keyword>
<feature type="region of interest" description="Disordered" evidence="1">
    <location>
        <begin position="398"/>
        <end position="417"/>
    </location>
</feature>
<gene>
    <name evidence="2" type="ORF">BCR41DRAFT_401158</name>
</gene>
<dbReference type="EMBL" id="MCFF01000058">
    <property type="protein sequence ID" value="ORZ04308.1"/>
    <property type="molecule type" value="Genomic_DNA"/>
</dbReference>
<feature type="compositionally biased region" description="Basic and acidic residues" evidence="1">
    <location>
        <begin position="398"/>
        <end position="408"/>
    </location>
</feature>
<organism evidence="2 3">
    <name type="scientific">Lobosporangium transversale</name>
    <dbReference type="NCBI Taxonomy" id="64571"/>
    <lineage>
        <taxon>Eukaryota</taxon>
        <taxon>Fungi</taxon>
        <taxon>Fungi incertae sedis</taxon>
        <taxon>Mucoromycota</taxon>
        <taxon>Mortierellomycotina</taxon>
        <taxon>Mortierellomycetes</taxon>
        <taxon>Mortierellales</taxon>
        <taxon>Mortierellaceae</taxon>
        <taxon>Lobosporangium</taxon>
    </lineage>
</organism>
<reference evidence="2 3" key="1">
    <citation type="submission" date="2016-07" db="EMBL/GenBank/DDBJ databases">
        <title>Pervasive Adenine N6-methylation of Active Genes in Fungi.</title>
        <authorList>
            <consortium name="DOE Joint Genome Institute"/>
            <person name="Mondo S.J."/>
            <person name="Dannebaum R.O."/>
            <person name="Kuo R.C."/>
            <person name="Labutti K."/>
            <person name="Haridas S."/>
            <person name="Kuo A."/>
            <person name="Salamov A."/>
            <person name="Ahrendt S.R."/>
            <person name="Lipzen A."/>
            <person name="Sullivan W."/>
            <person name="Andreopoulos W.B."/>
            <person name="Clum A."/>
            <person name="Lindquist E."/>
            <person name="Daum C."/>
            <person name="Ramamoorthy G.K."/>
            <person name="Gryganskyi A."/>
            <person name="Culley D."/>
            <person name="Magnuson J.K."/>
            <person name="James T.Y."/>
            <person name="O'Malley M.A."/>
            <person name="Stajich J.E."/>
            <person name="Spatafora J.W."/>
            <person name="Visel A."/>
            <person name="Grigoriev I.V."/>
        </authorList>
    </citation>
    <scope>NUCLEOTIDE SEQUENCE [LARGE SCALE GENOMIC DNA]</scope>
    <source>
        <strain evidence="2 3">NRRL 3116</strain>
    </source>
</reference>
<feature type="compositionally biased region" description="Basic and acidic residues" evidence="1">
    <location>
        <begin position="168"/>
        <end position="178"/>
    </location>
</feature>
<dbReference type="OrthoDB" id="2402888at2759"/>
<dbReference type="GeneID" id="33571040"/>
<dbReference type="AlphaFoldDB" id="A0A1Y2GB63"/>
<protein>
    <submittedName>
        <fullName evidence="2">Uncharacterized protein</fullName>
    </submittedName>
</protein>
<name>A0A1Y2GB63_9FUNG</name>